<evidence type="ECO:0000256" key="1">
    <source>
        <dbReference type="SAM" id="MobiDB-lite"/>
    </source>
</evidence>
<proteinExistence type="predicted"/>
<dbReference type="Proteomes" id="UP000000311">
    <property type="component" value="Unassembled WGS sequence"/>
</dbReference>
<dbReference type="AlphaFoldDB" id="E2AGJ2"/>
<accession>E2AGJ2</accession>
<protein>
    <submittedName>
        <fullName evidence="2">Uncharacterized protein</fullName>
    </submittedName>
</protein>
<dbReference type="InParanoid" id="E2AGJ2"/>
<evidence type="ECO:0000313" key="3">
    <source>
        <dbReference type="Proteomes" id="UP000000311"/>
    </source>
</evidence>
<feature type="compositionally biased region" description="Basic and acidic residues" evidence="1">
    <location>
        <begin position="228"/>
        <end position="242"/>
    </location>
</feature>
<feature type="region of interest" description="Disordered" evidence="1">
    <location>
        <begin position="225"/>
        <end position="253"/>
    </location>
</feature>
<organism evidence="3">
    <name type="scientific">Camponotus floridanus</name>
    <name type="common">Florida carpenter ant</name>
    <dbReference type="NCBI Taxonomy" id="104421"/>
    <lineage>
        <taxon>Eukaryota</taxon>
        <taxon>Metazoa</taxon>
        <taxon>Ecdysozoa</taxon>
        <taxon>Arthropoda</taxon>
        <taxon>Hexapoda</taxon>
        <taxon>Insecta</taxon>
        <taxon>Pterygota</taxon>
        <taxon>Neoptera</taxon>
        <taxon>Endopterygota</taxon>
        <taxon>Hymenoptera</taxon>
        <taxon>Apocrita</taxon>
        <taxon>Aculeata</taxon>
        <taxon>Formicoidea</taxon>
        <taxon>Formicidae</taxon>
        <taxon>Formicinae</taxon>
        <taxon>Camponotus</taxon>
    </lineage>
</organism>
<reference evidence="2 3" key="1">
    <citation type="journal article" date="2010" name="Science">
        <title>Genomic comparison of the ants Camponotus floridanus and Harpegnathos saltator.</title>
        <authorList>
            <person name="Bonasio R."/>
            <person name="Zhang G."/>
            <person name="Ye C."/>
            <person name="Mutti N.S."/>
            <person name="Fang X."/>
            <person name="Qin N."/>
            <person name="Donahue G."/>
            <person name="Yang P."/>
            <person name="Li Q."/>
            <person name="Li C."/>
            <person name="Zhang P."/>
            <person name="Huang Z."/>
            <person name="Berger S.L."/>
            <person name="Reinberg D."/>
            <person name="Wang J."/>
            <person name="Liebig J."/>
        </authorList>
    </citation>
    <scope>NUCLEOTIDE SEQUENCE [LARGE SCALE GENOMIC DNA]</scope>
    <source>
        <strain evidence="3">C129</strain>
    </source>
</reference>
<dbReference type="EMBL" id="GL439316">
    <property type="protein sequence ID" value="EFN67449.1"/>
    <property type="molecule type" value="Genomic_DNA"/>
</dbReference>
<gene>
    <name evidence="2" type="ORF">EAG_01779</name>
</gene>
<evidence type="ECO:0000313" key="2">
    <source>
        <dbReference type="EMBL" id="EFN67449.1"/>
    </source>
</evidence>
<keyword evidence="3" id="KW-1185">Reference proteome</keyword>
<sequence length="430" mass="48779">MNERRSEGVHPLGEPRRRHYVVYLAFNLINEGRSNNEIKIALLSDFDLEIVLILYPTDTRKENVLGEIAQLNDSNNFAVRLIELVIPPSFDACKSLDDEARREAEDGLVNLITRSYRKSVSRGIVGRDGAPQTQWSKWFSPPFLSFTEVSYRSSRIDKRRGVWDVVVATDAGTKFNQNQRDKAGGSGLCKTTHVRLMVLPRLMNRSGAPRISVFGSVNYAHRGYKKHNGADGIREERKKREEKEEEEEKSRSLPFNAKRQLHGQTGKAFPEILSPLSLRQVVSVECESDRQKFIYNAEKCQAGASIFISVFIARIRSQPIGQTINLIYVINSLLCIEPSIVVFMKTVSCITNYGIRVGRHLFVAKWVTVVYPTGSKLIPRSAEEYDTLYTEKNVYCIQYVIGICLQTPQLCEDSNTLGSIETDPHLRSIE</sequence>
<name>E2AGJ2_CAMFO</name>